<accession>A0A3R7G8S1</accession>
<dbReference type="AlphaFoldDB" id="A0A3R7G8S1"/>
<dbReference type="InParanoid" id="A0A3R7G8S1"/>
<gene>
    <name evidence="1" type="ORF">CSKR_100605</name>
</gene>
<keyword evidence="2" id="KW-1185">Reference proteome</keyword>
<evidence type="ECO:0000313" key="1">
    <source>
        <dbReference type="EMBL" id="KAG5449309.1"/>
    </source>
</evidence>
<reference evidence="1 2" key="2">
    <citation type="journal article" date="2021" name="Genomics">
        <title>High-quality reference genome for Clonorchis sinensis.</title>
        <authorList>
            <person name="Young N.D."/>
            <person name="Stroehlein A.J."/>
            <person name="Kinkar L."/>
            <person name="Wang T."/>
            <person name="Sohn W.M."/>
            <person name="Chang B.C.H."/>
            <person name="Kaur P."/>
            <person name="Weisz D."/>
            <person name="Dudchenko O."/>
            <person name="Aiden E.L."/>
            <person name="Korhonen P.K."/>
            <person name="Gasser R.B."/>
        </authorList>
    </citation>
    <scope>NUCLEOTIDE SEQUENCE [LARGE SCALE GENOMIC DNA]</scope>
    <source>
        <strain evidence="1">Cs-k2</strain>
    </source>
</reference>
<protein>
    <submittedName>
        <fullName evidence="1">Uncharacterized protein</fullName>
    </submittedName>
</protein>
<name>A0A3R7G8S1_CLOSI</name>
<dbReference type="Proteomes" id="UP000286415">
    <property type="component" value="Unassembled WGS sequence"/>
</dbReference>
<organism evidence="1 2">
    <name type="scientific">Clonorchis sinensis</name>
    <name type="common">Chinese liver fluke</name>
    <dbReference type="NCBI Taxonomy" id="79923"/>
    <lineage>
        <taxon>Eukaryota</taxon>
        <taxon>Metazoa</taxon>
        <taxon>Spiralia</taxon>
        <taxon>Lophotrochozoa</taxon>
        <taxon>Platyhelminthes</taxon>
        <taxon>Trematoda</taxon>
        <taxon>Digenea</taxon>
        <taxon>Opisthorchiida</taxon>
        <taxon>Opisthorchiata</taxon>
        <taxon>Opisthorchiidae</taxon>
        <taxon>Clonorchis</taxon>
    </lineage>
</organism>
<proteinExistence type="predicted"/>
<evidence type="ECO:0000313" key="2">
    <source>
        <dbReference type="Proteomes" id="UP000286415"/>
    </source>
</evidence>
<sequence length="205" mass="22524">MNKHGCGSIIIIINSMTSVFNIDASLPYNHGLFESLIVKNKNKDGRGGDLLLVLDTFFNGSIRCTTQNSLSNCLVTDSPTPSHTSYGSETTIVEHLKTSQFRCSNRPSLSHTTAAWTLQTSLYPQLHTIIQTIWTETNSKNATDIGLAASLTRRSEDHAVPMLVGTDSTQKFPNPCHTPCQVKGWPPRCLRHCEFGGEKISAFGK</sequence>
<dbReference type="EMBL" id="NIRI02000042">
    <property type="protein sequence ID" value="KAG5449309.1"/>
    <property type="molecule type" value="Genomic_DNA"/>
</dbReference>
<comment type="caution">
    <text evidence="1">The sequence shown here is derived from an EMBL/GenBank/DDBJ whole genome shotgun (WGS) entry which is preliminary data.</text>
</comment>
<reference evidence="1 2" key="1">
    <citation type="journal article" date="2018" name="Biotechnol. Adv.">
        <title>Improved genomic resources and new bioinformatic workflow for the carcinogenic parasite Clonorchis sinensis: Biotechnological implications.</title>
        <authorList>
            <person name="Wang D."/>
            <person name="Korhonen P.K."/>
            <person name="Gasser R.B."/>
            <person name="Young N.D."/>
        </authorList>
    </citation>
    <scope>NUCLEOTIDE SEQUENCE [LARGE SCALE GENOMIC DNA]</scope>
    <source>
        <strain evidence="1">Cs-k2</strain>
    </source>
</reference>